<keyword evidence="2" id="KW-1185">Reference proteome</keyword>
<keyword evidence="1" id="KW-0472">Membrane</keyword>
<reference evidence="3" key="1">
    <citation type="submission" date="2016-11" db="UniProtKB">
        <authorList>
            <consortium name="WormBaseParasite"/>
        </authorList>
    </citation>
    <scope>IDENTIFICATION</scope>
</reference>
<organism evidence="2 3">
    <name type="scientific">Meloidogyne hapla</name>
    <name type="common">Root-knot nematode worm</name>
    <dbReference type="NCBI Taxonomy" id="6305"/>
    <lineage>
        <taxon>Eukaryota</taxon>
        <taxon>Metazoa</taxon>
        <taxon>Ecdysozoa</taxon>
        <taxon>Nematoda</taxon>
        <taxon>Chromadorea</taxon>
        <taxon>Rhabditida</taxon>
        <taxon>Tylenchina</taxon>
        <taxon>Tylenchomorpha</taxon>
        <taxon>Tylenchoidea</taxon>
        <taxon>Meloidogynidae</taxon>
        <taxon>Meloidogyninae</taxon>
        <taxon>Meloidogyne</taxon>
    </lineage>
</organism>
<dbReference type="Proteomes" id="UP000095281">
    <property type="component" value="Unplaced"/>
</dbReference>
<dbReference type="AlphaFoldDB" id="A0A1I8BBB6"/>
<name>A0A1I8BBB6_MELHA</name>
<sequence>MCLRPLPDITPERRAQQFVGHQWQDDHQQQNRNLNRPWNLFEHLQKAKIGESEFPKITPLERKMIGMATTMFECSFLFVATFSALFSILRLKMKGSLKLAVMPIISYFLPMTDNRQNNQQEFIEN</sequence>
<evidence type="ECO:0000313" key="3">
    <source>
        <dbReference type="WBParaSite" id="MhA1_Contig1833.frz3.gene12"/>
    </source>
</evidence>
<proteinExistence type="predicted"/>
<protein>
    <submittedName>
        <fullName evidence="3">Uncharacterized protein</fullName>
    </submittedName>
</protein>
<keyword evidence="1" id="KW-1133">Transmembrane helix</keyword>
<feature type="transmembrane region" description="Helical" evidence="1">
    <location>
        <begin position="64"/>
        <end position="89"/>
    </location>
</feature>
<evidence type="ECO:0000313" key="2">
    <source>
        <dbReference type="Proteomes" id="UP000095281"/>
    </source>
</evidence>
<keyword evidence="1" id="KW-0812">Transmembrane</keyword>
<dbReference type="WBParaSite" id="MhA1_Contig1833.frz3.gene12">
    <property type="protein sequence ID" value="MhA1_Contig1833.frz3.gene12"/>
    <property type="gene ID" value="MhA1_Contig1833.frz3.gene12"/>
</dbReference>
<evidence type="ECO:0000256" key="1">
    <source>
        <dbReference type="SAM" id="Phobius"/>
    </source>
</evidence>
<accession>A0A1I8BBB6</accession>